<dbReference type="FunFam" id="2.130.10.10:FF:000848">
    <property type="entry name" value="SNARE-dependent exocytosis protein (Sro7), putative"/>
    <property type="match status" value="1"/>
</dbReference>
<dbReference type="GO" id="GO:0019905">
    <property type="term" value="F:syntaxin binding"/>
    <property type="evidence" value="ECO:0007669"/>
    <property type="project" value="TreeGrafter"/>
</dbReference>
<sequence>MAHLLRGKQSGIQNDLSAGILPDFFNPDDLARFGINSQVSCLAYDPVQSLLAVGTKSSQYGPGQIYVFGRQRVQVTLPLLRSGASAVTLLFVAEKLVCLTSKHEISVYSLELRKLLASHSLPGVVTAMCTDPMLDYALLGLQTGELLAYDLDRQTLAPFRIPNLWLQVDPKARTCAIVALQYHPRDIGTLLIGYTHGAVIYSFKLAKAMRFFQYEIPRGAPGGDGDPATMNVIRRPRLMQATWHPTGTFIMTGYDESSIVFWDTLKDGRMIMARTLTDTNIANPGAPMATNSMSDAGMMAVKEPLFRVAWCANQDPEDTAIVIAGGQSTKSPMKGLTLFEMSRTPVYATSTWESLIRYFDSPKRQRVLPTPPGAEVVDFCLIPRSTPHFAGAHDPLAIVALLSSGELLTLTFPSGMPISPTNQLHPSLTFVHPYLKHINAAQVSRERWLGMTERRQQGPPILRGGVEAAGRIRRHESRNIIQTTHADGVVRLWDVGHGDEIENDKVVQVDVQRAVGHFDNVEVTQTSLAGASGELAVGLRGGELIVFRWGSNKSTGREPSAPGPNQVGALTNVSDRIEPSLSEGLIPATLLDQRDGPVTAVNMSDVGFVAAGFEGGSVVVIDMRGPAIIYSASVHDFSKGHKGGSSRRGAGGGVAPKPEWATQIEFSVMMLDGDDYSSILLHIGTNIGHLGTFKILPDPSGRYTVQYVGSVALDNRIMYMAPINADSGKPASASQSAVSSLRAGLRVHGVLLAVTPTSIHIFRPATAKGAHKSFDSFFCDAAGIARYQDQSQALIGLFGDGNARAYSLPPLREIASRNLTNILDVRRQSDAVITPTGHILGFTGPSELALLNIWGVGEPLPRSQDRLFNPEALIPPRPTISTVQWVTGTQYITPADMDVLISGPDRPPSQRMIAQQAAEAEEARRAGRAGASRQATAAANAAAGGGLSEEGYWAYMQRQVQERTEKLGLVGDSMENLEQNSASWAEEASKFVGRQKRGLVTGLVKAKFGL</sequence>
<dbReference type="GO" id="GO:0005096">
    <property type="term" value="F:GTPase activator activity"/>
    <property type="evidence" value="ECO:0007669"/>
    <property type="project" value="TreeGrafter"/>
</dbReference>
<dbReference type="PANTHER" id="PTHR10241:SF25">
    <property type="entry name" value="TOMOSYN, ISOFORM C"/>
    <property type="match status" value="1"/>
</dbReference>
<dbReference type="SUPFAM" id="SSF50978">
    <property type="entry name" value="WD40 repeat-like"/>
    <property type="match status" value="1"/>
</dbReference>
<dbReference type="GO" id="GO:0005737">
    <property type="term" value="C:cytoplasm"/>
    <property type="evidence" value="ECO:0007669"/>
    <property type="project" value="TreeGrafter"/>
</dbReference>
<gene>
    <name evidence="2" type="primary">SRO7_2</name>
    <name evidence="2" type="ORF">LTR91_019279</name>
</gene>
<protein>
    <submittedName>
        <fullName evidence="2">Lethal(2) giant larvae sro7</fullName>
    </submittedName>
</protein>
<comment type="caution">
    <text evidence="2">The sequence shown here is derived from an EMBL/GenBank/DDBJ whole genome shotgun (WGS) entry which is preliminary data.</text>
</comment>
<evidence type="ECO:0000259" key="1">
    <source>
        <dbReference type="Pfam" id="PF08596"/>
    </source>
</evidence>
<keyword evidence="3" id="KW-1185">Reference proteome</keyword>
<dbReference type="GO" id="GO:0005886">
    <property type="term" value="C:plasma membrane"/>
    <property type="evidence" value="ECO:0007669"/>
    <property type="project" value="TreeGrafter"/>
</dbReference>
<dbReference type="InterPro" id="IPR036322">
    <property type="entry name" value="WD40_repeat_dom_sf"/>
</dbReference>
<dbReference type="Gene3D" id="2.130.10.10">
    <property type="entry name" value="YVTN repeat-like/Quinoprotein amine dehydrogenase"/>
    <property type="match status" value="2"/>
</dbReference>
<organism evidence="2 3">
    <name type="scientific">Friedmanniomyces endolithicus</name>
    <dbReference type="NCBI Taxonomy" id="329885"/>
    <lineage>
        <taxon>Eukaryota</taxon>
        <taxon>Fungi</taxon>
        <taxon>Dikarya</taxon>
        <taxon>Ascomycota</taxon>
        <taxon>Pezizomycotina</taxon>
        <taxon>Dothideomycetes</taxon>
        <taxon>Dothideomycetidae</taxon>
        <taxon>Mycosphaerellales</taxon>
        <taxon>Teratosphaeriaceae</taxon>
        <taxon>Friedmanniomyces</taxon>
    </lineage>
</organism>
<dbReference type="Proteomes" id="UP001175353">
    <property type="component" value="Unassembled WGS sequence"/>
</dbReference>
<dbReference type="AlphaFoldDB" id="A0AAN6K545"/>
<dbReference type="GO" id="GO:0045159">
    <property type="term" value="F:myosin II binding"/>
    <property type="evidence" value="ECO:0007669"/>
    <property type="project" value="TreeGrafter"/>
</dbReference>
<dbReference type="GO" id="GO:0006893">
    <property type="term" value="P:Golgi to plasma membrane transport"/>
    <property type="evidence" value="ECO:0007669"/>
    <property type="project" value="TreeGrafter"/>
</dbReference>
<dbReference type="PANTHER" id="PTHR10241">
    <property type="entry name" value="LETHAL 2 GIANT LARVAE PROTEIN"/>
    <property type="match status" value="1"/>
</dbReference>
<evidence type="ECO:0000313" key="2">
    <source>
        <dbReference type="EMBL" id="KAK0962841.1"/>
    </source>
</evidence>
<dbReference type="InterPro" id="IPR013905">
    <property type="entry name" value="Lgl_C_dom"/>
</dbReference>
<dbReference type="InterPro" id="IPR015943">
    <property type="entry name" value="WD40/YVTN_repeat-like_dom_sf"/>
</dbReference>
<proteinExistence type="predicted"/>
<feature type="domain" description="Lethal giant larvae (Lgl)-like C-terminal" evidence="1">
    <location>
        <begin position="520"/>
        <end position="910"/>
    </location>
</feature>
<dbReference type="EMBL" id="JAUJLE010000287">
    <property type="protein sequence ID" value="KAK0962841.1"/>
    <property type="molecule type" value="Genomic_DNA"/>
</dbReference>
<dbReference type="Pfam" id="PF08596">
    <property type="entry name" value="Lgl_C"/>
    <property type="match status" value="1"/>
</dbReference>
<accession>A0AAN6K545</accession>
<dbReference type="GO" id="GO:0006887">
    <property type="term" value="P:exocytosis"/>
    <property type="evidence" value="ECO:0007669"/>
    <property type="project" value="TreeGrafter"/>
</dbReference>
<reference evidence="2" key="1">
    <citation type="submission" date="2023-06" db="EMBL/GenBank/DDBJ databases">
        <title>Black Yeasts Isolated from many extreme environments.</title>
        <authorList>
            <person name="Coleine C."/>
            <person name="Stajich J.E."/>
            <person name="Selbmann L."/>
        </authorList>
    </citation>
    <scope>NUCLEOTIDE SEQUENCE</scope>
    <source>
        <strain evidence="2">CCFEE 5200</strain>
    </source>
</reference>
<evidence type="ECO:0000313" key="3">
    <source>
        <dbReference type="Proteomes" id="UP001175353"/>
    </source>
</evidence>
<name>A0AAN6K545_9PEZI</name>